<comment type="caution">
    <text evidence="7">The sequence shown here is derived from an EMBL/GenBank/DDBJ whole genome shotgun (WGS) entry which is preliminary data.</text>
</comment>
<gene>
    <name evidence="7" type="ORF">EHYA_08491</name>
</gene>
<dbReference type="GO" id="GO:0030313">
    <property type="term" value="C:cell envelope"/>
    <property type="evidence" value="ECO:0007669"/>
    <property type="project" value="UniProtKB-SubCell"/>
</dbReference>
<reference evidence="7 8" key="1">
    <citation type="submission" date="2018-12" db="EMBL/GenBank/DDBJ databases">
        <title>Draft genome sequence of Embleya hyalina NBRC 13850T.</title>
        <authorList>
            <person name="Komaki H."/>
            <person name="Hosoyama A."/>
            <person name="Kimura A."/>
            <person name="Ichikawa N."/>
            <person name="Tamura T."/>
        </authorList>
    </citation>
    <scope>NUCLEOTIDE SEQUENCE [LARGE SCALE GENOMIC DNA]</scope>
    <source>
        <strain evidence="7 8">NBRC 13850</strain>
    </source>
</reference>
<dbReference type="Gene3D" id="3.40.190.10">
    <property type="entry name" value="Periplasmic binding protein-like II"/>
    <property type="match status" value="1"/>
</dbReference>
<dbReference type="GO" id="GO:0042597">
    <property type="term" value="C:periplasmic space"/>
    <property type="evidence" value="ECO:0007669"/>
    <property type="project" value="UniProtKB-ARBA"/>
</dbReference>
<keyword evidence="3" id="KW-0813">Transport</keyword>
<dbReference type="PIRSF" id="PIRSF002741">
    <property type="entry name" value="MppA"/>
    <property type="match status" value="1"/>
</dbReference>
<dbReference type="PROSITE" id="PS51257">
    <property type="entry name" value="PROKAR_LIPOPROTEIN"/>
    <property type="match status" value="1"/>
</dbReference>
<dbReference type="Proteomes" id="UP000286931">
    <property type="component" value="Unassembled WGS sequence"/>
</dbReference>
<dbReference type="PANTHER" id="PTHR30290">
    <property type="entry name" value="PERIPLASMIC BINDING COMPONENT OF ABC TRANSPORTER"/>
    <property type="match status" value="1"/>
</dbReference>
<evidence type="ECO:0000313" key="7">
    <source>
        <dbReference type="EMBL" id="GCE00765.1"/>
    </source>
</evidence>
<dbReference type="Pfam" id="PF00496">
    <property type="entry name" value="SBP_bac_5"/>
    <property type="match status" value="1"/>
</dbReference>
<dbReference type="InterPro" id="IPR000914">
    <property type="entry name" value="SBP_5_dom"/>
</dbReference>
<proteinExistence type="inferred from homology"/>
<evidence type="ECO:0000256" key="1">
    <source>
        <dbReference type="ARBA" id="ARBA00004196"/>
    </source>
</evidence>
<organism evidence="7 8">
    <name type="scientific">Embleya hyalina</name>
    <dbReference type="NCBI Taxonomy" id="516124"/>
    <lineage>
        <taxon>Bacteria</taxon>
        <taxon>Bacillati</taxon>
        <taxon>Actinomycetota</taxon>
        <taxon>Actinomycetes</taxon>
        <taxon>Kitasatosporales</taxon>
        <taxon>Streptomycetaceae</taxon>
        <taxon>Embleya</taxon>
    </lineage>
</organism>
<dbReference type="PANTHER" id="PTHR30290:SF10">
    <property type="entry name" value="PERIPLASMIC OLIGOPEPTIDE-BINDING PROTEIN-RELATED"/>
    <property type="match status" value="1"/>
</dbReference>
<dbReference type="GO" id="GO:1904680">
    <property type="term" value="F:peptide transmembrane transporter activity"/>
    <property type="evidence" value="ECO:0007669"/>
    <property type="project" value="TreeGrafter"/>
</dbReference>
<comment type="subcellular location">
    <subcellularLocation>
        <location evidence="1">Cell envelope</location>
    </subcellularLocation>
</comment>
<evidence type="ECO:0000256" key="2">
    <source>
        <dbReference type="ARBA" id="ARBA00005695"/>
    </source>
</evidence>
<keyword evidence="8" id="KW-1185">Reference proteome</keyword>
<evidence type="ECO:0000256" key="5">
    <source>
        <dbReference type="SAM" id="SignalP"/>
    </source>
</evidence>
<evidence type="ECO:0000256" key="3">
    <source>
        <dbReference type="ARBA" id="ARBA00022448"/>
    </source>
</evidence>
<dbReference type="InterPro" id="IPR039424">
    <property type="entry name" value="SBP_5"/>
</dbReference>
<accession>A0A401Z1L3</accession>
<dbReference type="OrthoDB" id="5240629at2"/>
<dbReference type="CDD" id="cd08492">
    <property type="entry name" value="PBP2_NikA_DppA_OppA_like_15"/>
    <property type="match status" value="1"/>
</dbReference>
<keyword evidence="4 5" id="KW-0732">Signal</keyword>
<comment type="similarity">
    <text evidence="2">Belongs to the bacterial solute-binding protein 5 family.</text>
</comment>
<dbReference type="GO" id="GO:0043190">
    <property type="term" value="C:ATP-binding cassette (ABC) transporter complex"/>
    <property type="evidence" value="ECO:0007669"/>
    <property type="project" value="InterPro"/>
</dbReference>
<dbReference type="AlphaFoldDB" id="A0A401Z1L3"/>
<dbReference type="EMBL" id="BIFH01000042">
    <property type="protein sequence ID" value="GCE00765.1"/>
    <property type="molecule type" value="Genomic_DNA"/>
</dbReference>
<dbReference type="GO" id="GO:0015833">
    <property type="term" value="P:peptide transport"/>
    <property type="evidence" value="ECO:0007669"/>
    <property type="project" value="TreeGrafter"/>
</dbReference>
<evidence type="ECO:0000313" key="8">
    <source>
        <dbReference type="Proteomes" id="UP000286931"/>
    </source>
</evidence>
<feature type="domain" description="Solute-binding protein family 5" evidence="6">
    <location>
        <begin position="88"/>
        <end position="455"/>
    </location>
</feature>
<dbReference type="InterPro" id="IPR030678">
    <property type="entry name" value="Peptide/Ni-bd"/>
</dbReference>
<name>A0A401Z1L3_9ACTN</name>
<sequence length="553" mass="59629">MHTRSRVRLTAGALALVTGLVACSGTTGGTGVRAGDDAGPPRDGGTLTFATDKEPDCYDPHVSPADVTAVVMRNVFDSLVAEGPGGTFVPWLATSWTLSPDGTTYTFELRTDVRFTDGTPFDAEAVKANLDHIAAPATKSQYAASLIGPYQSTTVIGPHTAQVRLARPFAPFLHAVGTTYLGMHSPRSLRTRAADLCAGGSASVGTGPFRFTAHTKGQQDEFARNTDYAWAPANAAHPGPAHLDKLVVRYLPTGSVRVGTLRSDQVDAIDNVPPQSVGVLEADRRLRTTTADLPGLGYTYFLNSARPPFDDVRARLAVRCAVDFKPLLKAVFFDRFPQAFSVLGPSTTGYDRTAEGGWGYDPARANALLDELGWTGRDAAGYRTRDGHTLTVAMPFVPEFTVTDRRTLDVGVQADLKKVGIRLDLEQSTANDYLPRRNAGDYDLIGFSWGGAEPDLLRSLFDSEQQFAQGGTNAARLHDPQLDAWLREAAESADPELRRARYADVQARIVARGYALPTYVGRRTVATGSAVHGLTFDANAWPLFRDVWLKGRG</sequence>
<feature type="chain" id="PRO_5038808313" evidence="5">
    <location>
        <begin position="25"/>
        <end position="553"/>
    </location>
</feature>
<evidence type="ECO:0000256" key="4">
    <source>
        <dbReference type="ARBA" id="ARBA00022729"/>
    </source>
</evidence>
<evidence type="ECO:0000259" key="6">
    <source>
        <dbReference type="Pfam" id="PF00496"/>
    </source>
</evidence>
<dbReference type="Gene3D" id="3.10.105.10">
    <property type="entry name" value="Dipeptide-binding Protein, Domain 3"/>
    <property type="match status" value="1"/>
</dbReference>
<protein>
    <submittedName>
        <fullName evidence="7">Peptide ABC transporter</fullName>
    </submittedName>
</protein>
<dbReference type="SUPFAM" id="SSF53850">
    <property type="entry name" value="Periplasmic binding protein-like II"/>
    <property type="match status" value="1"/>
</dbReference>
<feature type="signal peptide" evidence="5">
    <location>
        <begin position="1"/>
        <end position="24"/>
    </location>
</feature>
<dbReference type="RefSeq" id="WP_126642466.1">
    <property type="nucleotide sequence ID" value="NZ_BIFH01000042.1"/>
</dbReference>